<reference evidence="8 9" key="1">
    <citation type="journal article" date="2016" name="Genome Announc.">
        <title>Genome Sequence of Madurella mycetomatis mm55, Isolated from a Human Mycetoma Case in Sudan.</title>
        <authorList>
            <person name="Smit S."/>
            <person name="Derks M.F."/>
            <person name="Bervoets S."/>
            <person name="Fahal A."/>
            <person name="van Leeuwen W."/>
            <person name="van Belkum A."/>
            <person name="van de Sande W.W."/>
        </authorList>
    </citation>
    <scope>NUCLEOTIDE SEQUENCE [LARGE SCALE GENOMIC DNA]</scope>
    <source>
        <strain evidence="9">mm55</strain>
    </source>
</reference>
<evidence type="ECO:0000313" key="8">
    <source>
        <dbReference type="EMBL" id="KXX82395.1"/>
    </source>
</evidence>
<keyword evidence="2 6" id="KW-0812">Transmembrane</keyword>
<evidence type="ECO:0000313" key="9">
    <source>
        <dbReference type="Proteomes" id="UP000078237"/>
    </source>
</evidence>
<name>A0A175WFM2_9PEZI</name>
<comment type="similarity">
    <text evidence="5">Belongs to the SAT4 family.</text>
</comment>
<evidence type="ECO:0000256" key="6">
    <source>
        <dbReference type="SAM" id="Phobius"/>
    </source>
</evidence>
<accession>A0A175WFM2</accession>
<dbReference type="InterPro" id="IPR052337">
    <property type="entry name" value="SAT4-like"/>
</dbReference>
<feature type="transmembrane region" description="Helical" evidence="6">
    <location>
        <begin position="142"/>
        <end position="163"/>
    </location>
</feature>
<feature type="transmembrane region" description="Helical" evidence="6">
    <location>
        <begin position="65"/>
        <end position="84"/>
    </location>
</feature>
<feature type="transmembrane region" description="Helical" evidence="6">
    <location>
        <begin position="34"/>
        <end position="53"/>
    </location>
</feature>
<evidence type="ECO:0000259" key="7">
    <source>
        <dbReference type="Pfam" id="PF20684"/>
    </source>
</evidence>
<dbReference type="Pfam" id="PF20684">
    <property type="entry name" value="Fung_rhodopsin"/>
    <property type="match status" value="1"/>
</dbReference>
<evidence type="ECO:0000256" key="2">
    <source>
        <dbReference type="ARBA" id="ARBA00022692"/>
    </source>
</evidence>
<organism evidence="8 9">
    <name type="scientific">Madurella mycetomatis</name>
    <dbReference type="NCBI Taxonomy" id="100816"/>
    <lineage>
        <taxon>Eukaryota</taxon>
        <taxon>Fungi</taxon>
        <taxon>Dikarya</taxon>
        <taxon>Ascomycota</taxon>
        <taxon>Pezizomycotina</taxon>
        <taxon>Sordariomycetes</taxon>
        <taxon>Sordariomycetidae</taxon>
        <taxon>Sordariales</taxon>
        <taxon>Sordariales incertae sedis</taxon>
        <taxon>Madurella</taxon>
    </lineage>
</organism>
<keyword evidence="3 6" id="KW-1133">Transmembrane helix</keyword>
<protein>
    <recommendedName>
        <fullName evidence="7">Rhodopsin domain-containing protein</fullName>
    </recommendedName>
</protein>
<dbReference type="InterPro" id="IPR049326">
    <property type="entry name" value="Rhodopsin_dom_fungi"/>
</dbReference>
<gene>
    <name evidence="8" type="ORF">MMYC01_201371</name>
</gene>
<comment type="subcellular location">
    <subcellularLocation>
        <location evidence="1">Membrane</location>
        <topology evidence="1">Multi-pass membrane protein</topology>
    </subcellularLocation>
</comment>
<feature type="domain" description="Rhodopsin" evidence="7">
    <location>
        <begin position="49"/>
        <end position="234"/>
    </location>
</feature>
<feature type="transmembrane region" description="Helical" evidence="6">
    <location>
        <begin position="104"/>
        <end position="122"/>
    </location>
</feature>
<proteinExistence type="inferred from homology"/>
<dbReference type="GO" id="GO:0016020">
    <property type="term" value="C:membrane"/>
    <property type="evidence" value="ECO:0007669"/>
    <property type="project" value="UniProtKB-SubCell"/>
</dbReference>
<dbReference type="OrthoDB" id="5417887at2759"/>
<evidence type="ECO:0000256" key="1">
    <source>
        <dbReference type="ARBA" id="ARBA00004141"/>
    </source>
</evidence>
<dbReference type="AlphaFoldDB" id="A0A175WFM2"/>
<evidence type="ECO:0000256" key="4">
    <source>
        <dbReference type="ARBA" id="ARBA00023136"/>
    </source>
</evidence>
<comment type="caution">
    <text evidence="8">The sequence shown here is derived from an EMBL/GenBank/DDBJ whole genome shotgun (WGS) entry which is preliminary data.</text>
</comment>
<evidence type="ECO:0000256" key="3">
    <source>
        <dbReference type="ARBA" id="ARBA00022989"/>
    </source>
</evidence>
<evidence type="ECO:0000256" key="5">
    <source>
        <dbReference type="ARBA" id="ARBA00038359"/>
    </source>
</evidence>
<dbReference type="PANTHER" id="PTHR33048:SF42">
    <property type="entry name" value="INTEGRAL MEMBRANE PROTEIN"/>
    <property type="match status" value="1"/>
</dbReference>
<feature type="transmembrane region" description="Helical" evidence="6">
    <location>
        <begin position="192"/>
        <end position="214"/>
    </location>
</feature>
<dbReference type="PANTHER" id="PTHR33048">
    <property type="entry name" value="PTH11-LIKE INTEGRAL MEMBRANE PROTEIN (AFU_ORTHOLOGUE AFUA_5G11245)"/>
    <property type="match status" value="1"/>
</dbReference>
<keyword evidence="9" id="KW-1185">Reference proteome</keyword>
<dbReference type="EMBL" id="LCTW02000015">
    <property type="protein sequence ID" value="KXX82395.1"/>
    <property type="molecule type" value="Genomic_DNA"/>
</dbReference>
<dbReference type="Proteomes" id="UP000078237">
    <property type="component" value="Unassembled WGS sequence"/>
</dbReference>
<sequence length="235" mass="26960">MTPQHGLPPPGEWNGWPFDFSSYPHDDYGPTMNYGIWLLTGLAALFLGLRIYCKRWRHRGLWWDDYFLIASWICLVAQTALITFNTTIGYGKHIWDFHPKDLPMFLLMSNTSGFFSILAAMWSKTSFAITVLRISDGWIKKFVWFVIISINVFMGFNALATYIQCSPTEKLWSPFMSEGTCWPKQVIIDYNIFTAAYSGSMDIILALLPWKIILALTLNKKEKIGVLLTMSMGVL</sequence>
<dbReference type="STRING" id="100816.A0A175WFM2"/>
<keyword evidence="4 6" id="KW-0472">Membrane</keyword>
<dbReference type="VEuPathDB" id="FungiDB:MMYC01_201371"/>